<comment type="caution">
    <text evidence="2">The sequence shown here is derived from an EMBL/GenBank/DDBJ whole genome shotgun (WGS) entry which is preliminary data.</text>
</comment>
<dbReference type="Pfam" id="PF13649">
    <property type="entry name" value="Methyltransf_25"/>
    <property type="match status" value="1"/>
</dbReference>
<proteinExistence type="predicted"/>
<dbReference type="Proteomes" id="UP001646157">
    <property type="component" value="Unassembled WGS sequence"/>
</dbReference>
<accession>A0ABS2NJF8</accession>
<dbReference type="EMBL" id="JAFBDZ010000006">
    <property type="protein sequence ID" value="MBM7587899.1"/>
    <property type="molecule type" value="Genomic_DNA"/>
</dbReference>
<keyword evidence="2" id="KW-0489">Methyltransferase</keyword>
<dbReference type="SUPFAM" id="SSF53335">
    <property type="entry name" value="S-adenosyl-L-methionine-dependent methyltransferases"/>
    <property type="match status" value="1"/>
</dbReference>
<dbReference type="GO" id="GO:0032259">
    <property type="term" value="P:methylation"/>
    <property type="evidence" value="ECO:0007669"/>
    <property type="project" value="UniProtKB-KW"/>
</dbReference>
<dbReference type="Gene3D" id="3.40.50.150">
    <property type="entry name" value="Vaccinia Virus protein VP39"/>
    <property type="match status" value="1"/>
</dbReference>
<keyword evidence="2" id="KW-0808">Transferase</keyword>
<dbReference type="CDD" id="cd02440">
    <property type="entry name" value="AdoMet_MTases"/>
    <property type="match status" value="1"/>
</dbReference>
<organism evidence="2 3">
    <name type="scientific">Rossellomorea pakistanensis</name>
    <dbReference type="NCBI Taxonomy" id="992288"/>
    <lineage>
        <taxon>Bacteria</taxon>
        <taxon>Bacillati</taxon>
        <taxon>Bacillota</taxon>
        <taxon>Bacilli</taxon>
        <taxon>Bacillales</taxon>
        <taxon>Bacillaceae</taxon>
        <taxon>Rossellomorea</taxon>
    </lineage>
</organism>
<dbReference type="InterPro" id="IPR029063">
    <property type="entry name" value="SAM-dependent_MTases_sf"/>
</dbReference>
<sequence length="237" mass="27319">MDRIEFIREAEKKYHDECYENHTLFEPGSWLHKPVKTVIDLIPLLEGKENPRVLDLGSGVGRNSIPIARAIKSRNGKVICVDLLDSALYKLKEYSKEYRVEETISIEKADLGYYEIRPDEYDLIVAVSSLEHVHSEQKFTSVVNQMAAGTKKNGMNCLIVNSSIEEIDLETNKKLEALMEVNIPTEEMMMKLKTIYSGWEELNVFEKALEYEITRDRKPILMKTNAITYVVKKSRGR</sequence>
<keyword evidence="3" id="KW-1185">Reference proteome</keyword>
<protein>
    <submittedName>
        <fullName evidence="2">SAM-dependent methyltransferase</fullName>
    </submittedName>
</protein>
<dbReference type="InterPro" id="IPR041698">
    <property type="entry name" value="Methyltransf_25"/>
</dbReference>
<reference evidence="2 3" key="1">
    <citation type="submission" date="2021-01" db="EMBL/GenBank/DDBJ databases">
        <title>Genomic Encyclopedia of Type Strains, Phase IV (KMG-IV): sequencing the most valuable type-strain genomes for metagenomic binning, comparative biology and taxonomic classification.</title>
        <authorList>
            <person name="Goeker M."/>
        </authorList>
    </citation>
    <scope>NUCLEOTIDE SEQUENCE [LARGE SCALE GENOMIC DNA]</scope>
    <source>
        <strain evidence="2 3">DSM 24834</strain>
    </source>
</reference>
<gene>
    <name evidence="2" type="ORF">JOC86_004474</name>
</gene>
<feature type="domain" description="Methyltransferase" evidence="1">
    <location>
        <begin position="53"/>
        <end position="154"/>
    </location>
</feature>
<dbReference type="RefSeq" id="WP_205175077.1">
    <property type="nucleotide sequence ID" value="NZ_JAFBDZ010000006.1"/>
</dbReference>
<dbReference type="GO" id="GO:0008168">
    <property type="term" value="F:methyltransferase activity"/>
    <property type="evidence" value="ECO:0007669"/>
    <property type="project" value="UniProtKB-KW"/>
</dbReference>
<evidence type="ECO:0000313" key="3">
    <source>
        <dbReference type="Proteomes" id="UP001646157"/>
    </source>
</evidence>
<name>A0ABS2NJF8_9BACI</name>
<evidence type="ECO:0000313" key="2">
    <source>
        <dbReference type="EMBL" id="MBM7587899.1"/>
    </source>
</evidence>
<evidence type="ECO:0000259" key="1">
    <source>
        <dbReference type="Pfam" id="PF13649"/>
    </source>
</evidence>